<feature type="site" description="Critical for catalysis" evidence="10">
    <location>
        <position position="234"/>
    </location>
</feature>
<proteinExistence type="inferred from homology"/>
<evidence type="ECO:0000256" key="3">
    <source>
        <dbReference type="ARBA" id="ARBA00022532"/>
    </source>
</evidence>
<dbReference type="GO" id="GO:0006099">
    <property type="term" value="P:tricarboxylic acid cycle"/>
    <property type="evidence" value="ECO:0007669"/>
    <property type="project" value="UniProtKB-KW"/>
</dbReference>
<comment type="cofactor">
    <cofactor evidence="9 12">
        <name>Mg(2+)</name>
        <dbReference type="ChEBI" id="CHEBI:18420"/>
    </cofactor>
    <cofactor evidence="9 12">
        <name>Mn(2+)</name>
        <dbReference type="ChEBI" id="CHEBI:29035"/>
    </cofactor>
    <text evidence="9 12">Binds 1 Mg(2+) or Mn(2+) ion per subunit.</text>
</comment>
<dbReference type="Gene3D" id="3.40.718.10">
    <property type="entry name" value="Isopropylmalate Dehydrogenase"/>
    <property type="match status" value="1"/>
</dbReference>
<keyword evidence="4 9" id="KW-0479">Metal-binding</keyword>
<dbReference type="SMART" id="SM01329">
    <property type="entry name" value="Iso_dh"/>
    <property type="match status" value="1"/>
</dbReference>
<keyword evidence="5 9" id="KW-0460">Magnesium</keyword>
<dbReference type="EC" id="1.1.1.42" evidence="9"/>
<evidence type="ECO:0000256" key="12">
    <source>
        <dbReference type="PIRSR" id="PIRSR000108-3"/>
    </source>
</evidence>
<dbReference type="GO" id="GO:0006102">
    <property type="term" value="P:isocitrate metabolic process"/>
    <property type="evidence" value="ECO:0007669"/>
    <property type="project" value="InterPro"/>
</dbReference>
<feature type="binding site" evidence="13">
    <location>
        <position position="281"/>
    </location>
    <ligand>
        <name>NADP(+)</name>
        <dbReference type="ChEBI" id="CHEBI:58349"/>
    </ligand>
</feature>
<evidence type="ECO:0000256" key="5">
    <source>
        <dbReference type="ARBA" id="ARBA00022842"/>
    </source>
</evidence>
<evidence type="ECO:0000256" key="2">
    <source>
        <dbReference type="ARBA" id="ARBA00007769"/>
    </source>
</evidence>
<dbReference type="InterPro" id="IPR019818">
    <property type="entry name" value="IsoCit/isopropylmalate_DH_CS"/>
</dbReference>
<name>A0A1R2CSK2_9CILI</name>
<organism evidence="15 16">
    <name type="scientific">Stentor coeruleus</name>
    <dbReference type="NCBI Taxonomy" id="5963"/>
    <lineage>
        <taxon>Eukaryota</taxon>
        <taxon>Sar</taxon>
        <taxon>Alveolata</taxon>
        <taxon>Ciliophora</taxon>
        <taxon>Postciliodesmatophora</taxon>
        <taxon>Heterotrichea</taxon>
        <taxon>Heterotrichida</taxon>
        <taxon>Stentoridae</taxon>
        <taxon>Stentor</taxon>
    </lineage>
</organism>
<keyword evidence="6 9" id="KW-0521">NADP</keyword>
<feature type="binding site" evidence="12">
    <location>
        <position position="273"/>
    </location>
    <ligand>
        <name>Mn(2+)</name>
        <dbReference type="ChEBI" id="CHEBI:29035"/>
    </ligand>
</feature>
<evidence type="ECO:0000256" key="10">
    <source>
        <dbReference type="PIRSR" id="PIRSR000108-1"/>
    </source>
</evidence>
<dbReference type="AlphaFoldDB" id="A0A1R2CSK2"/>
<evidence type="ECO:0000256" key="6">
    <source>
        <dbReference type="ARBA" id="ARBA00022857"/>
    </source>
</evidence>
<sequence>MSLYKVVYYNNLKMMSRMFLNNVKSKIKVKNPIVDCDGDEMARIIWKMIKDKLVLPYLDINIKYFDLGIQNRDATDDKVTIQAAKAIEEFKVGVKCATITPDLARQKEFDLKQLWKSPNATIRNYLEGTVMREPIMIKNIPKLIPTWKKPIVIARHAHADQYKATDINIPSPGTLQLRFIPDDDSSVQSWDVAKFSSQGVALAMFNTHKSIKGFAESCFAYSLSRKMPLFLTTKSTVLKTYDKAFTDGFNEIYDKYKAEFEKNGLLYEHRLIDDMVAQVIKGEGGYVWACKNYDGDVMSDLVAQGFGSLGLMTSVLISPKGVFEAEAAHGTVTRHYRVHQKGGETSTNSIASIFAWTRALSHRAFLDGNKELEAFSAHLEKLVIDTVESGKMTKDLALIIHGDKIERQHWLSTEEFINEVAIRFNKK</sequence>
<dbReference type="OrthoDB" id="248923at2759"/>
<dbReference type="GO" id="GO:0000287">
    <property type="term" value="F:magnesium ion binding"/>
    <property type="evidence" value="ECO:0007669"/>
    <property type="project" value="InterPro"/>
</dbReference>
<feature type="binding site" evidence="11">
    <location>
        <position position="100"/>
    </location>
    <ligand>
        <name>D-threo-isocitrate</name>
        <dbReference type="ChEBI" id="CHEBI:15562"/>
    </ligand>
</feature>
<dbReference type="GO" id="GO:0051287">
    <property type="term" value="F:NAD binding"/>
    <property type="evidence" value="ECO:0007669"/>
    <property type="project" value="InterPro"/>
</dbReference>
<feature type="binding site" evidence="13">
    <location>
        <begin position="330"/>
        <end position="335"/>
    </location>
    <ligand>
        <name>NADP(+)</name>
        <dbReference type="ChEBI" id="CHEBI:58349"/>
    </ligand>
</feature>
<dbReference type="SUPFAM" id="SSF53659">
    <property type="entry name" value="Isocitrate/Isopropylmalate dehydrogenase-like"/>
    <property type="match status" value="1"/>
</dbReference>
<feature type="domain" description="Isopropylmalate dehydrogenase-like" evidence="14">
    <location>
        <begin position="32"/>
        <end position="420"/>
    </location>
</feature>
<evidence type="ECO:0000256" key="4">
    <source>
        <dbReference type="ARBA" id="ARBA00022723"/>
    </source>
</evidence>
<evidence type="ECO:0000256" key="8">
    <source>
        <dbReference type="ARBA" id="ARBA00023211"/>
    </source>
</evidence>
<comment type="similarity">
    <text evidence="2 9">Belongs to the isocitrate and isopropylmalate dehydrogenases family.</text>
</comment>
<evidence type="ECO:0000256" key="7">
    <source>
        <dbReference type="ARBA" id="ARBA00023002"/>
    </source>
</evidence>
<evidence type="ECO:0000313" key="15">
    <source>
        <dbReference type="EMBL" id="OMJ91950.1"/>
    </source>
</evidence>
<evidence type="ECO:0000256" key="1">
    <source>
        <dbReference type="ARBA" id="ARBA00001936"/>
    </source>
</evidence>
<dbReference type="InterPro" id="IPR024084">
    <property type="entry name" value="IsoPropMal-DH-like_dom"/>
</dbReference>
<gene>
    <name evidence="15" type="ORF">SteCoe_5384</name>
</gene>
<feature type="binding site" evidence="13">
    <location>
        <begin position="98"/>
        <end position="100"/>
    </location>
    <ligand>
        <name>NADP(+)</name>
        <dbReference type="ChEBI" id="CHEBI:58349"/>
    </ligand>
</feature>
<feature type="binding site" evidence="13">
    <location>
        <position position="105"/>
    </location>
    <ligand>
        <name>NADP(+)</name>
        <dbReference type="ChEBI" id="CHEBI:58349"/>
    </ligand>
</feature>
<dbReference type="PIRSF" id="PIRSF000108">
    <property type="entry name" value="IDH_NADP"/>
    <property type="match status" value="1"/>
</dbReference>
<evidence type="ECO:0000256" key="13">
    <source>
        <dbReference type="PIRSR" id="PIRSR000108-4"/>
    </source>
</evidence>
<comment type="caution">
    <text evidence="15">The sequence shown here is derived from an EMBL/GenBank/DDBJ whole genome shotgun (WGS) entry which is preliminary data.</text>
</comment>
<dbReference type="Proteomes" id="UP000187209">
    <property type="component" value="Unassembled WGS sequence"/>
</dbReference>
<keyword evidence="7 9" id="KW-0560">Oxidoreductase</keyword>
<evidence type="ECO:0000256" key="11">
    <source>
        <dbReference type="PIRSR" id="PIRSR000108-2"/>
    </source>
</evidence>
<dbReference type="NCBIfam" id="NF006156">
    <property type="entry name" value="PRK08299.1"/>
    <property type="match status" value="1"/>
</dbReference>
<reference evidence="15 16" key="1">
    <citation type="submission" date="2016-11" db="EMBL/GenBank/DDBJ databases">
        <title>The macronuclear genome of Stentor coeruleus: a giant cell with tiny introns.</title>
        <authorList>
            <person name="Slabodnick M."/>
            <person name="Ruby J.G."/>
            <person name="Reiff S.B."/>
            <person name="Swart E.C."/>
            <person name="Gosai S."/>
            <person name="Prabakaran S."/>
            <person name="Witkowska E."/>
            <person name="Larue G.E."/>
            <person name="Fisher S."/>
            <person name="Freeman R.M."/>
            <person name="Gunawardena J."/>
            <person name="Chu W."/>
            <person name="Stover N.A."/>
            <person name="Gregory B.D."/>
            <person name="Nowacki M."/>
            <person name="Derisi J."/>
            <person name="Roy S.W."/>
            <person name="Marshall W.F."/>
            <person name="Sood P."/>
        </authorList>
    </citation>
    <scope>NUCLEOTIDE SEQUENCE [LARGE SCALE GENOMIC DNA]</scope>
    <source>
        <strain evidence="15">WM001</strain>
    </source>
</reference>
<feature type="binding site" evidence="13">
    <location>
        <position position="348"/>
    </location>
    <ligand>
        <name>NADP(+)</name>
        <dbReference type="ChEBI" id="CHEBI:58349"/>
    </ligand>
</feature>
<evidence type="ECO:0000259" key="14">
    <source>
        <dbReference type="SMART" id="SM01329"/>
    </source>
</evidence>
<keyword evidence="8 9" id="KW-0464">Manganese</keyword>
<feature type="site" description="Critical for catalysis" evidence="10">
    <location>
        <position position="162"/>
    </location>
</feature>
<dbReference type="InterPro" id="IPR004790">
    <property type="entry name" value="Isocitrate_DH_NADP"/>
</dbReference>
<dbReference type="PROSITE" id="PS00470">
    <property type="entry name" value="IDH_IMDH"/>
    <property type="match status" value="1"/>
</dbReference>
<evidence type="ECO:0000256" key="9">
    <source>
        <dbReference type="PIRNR" id="PIRNR000108"/>
    </source>
</evidence>
<dbReference type="Pfam" id="PF00180">
    <property type="entry name" value="Iso_dh"/>
    <property type="match status" value="1"/>
</dbReference>
<dbReference type="PANTHER" id="PTHR11822:SF21">
    <property type="entry name" value="ISOCITRATE DEHYDROGENASE [NADP], MITOCHONDRIAL"/>
    <property type="match status" value="1"/>
</dbReference>
<protein>
    <recommendedName>
        <fullName evidence="9">Isocitrate dehydrogenase [NADP]</fullName>
        <ecNumber evidence="9">1.1.1.42</ecNumber>
    </recommendedName>
</protein>
<comment type="catalytic activity">
    <reaction evidence="9">
        <text>D-threo-isocitrate + NADP(+) = 2-oxoglutarate + CO2 + NADPH</text>
        <dbReference type="Rhea" id="RHEA:19629"/>
        <dbReference type="ChEBI" id="CHEBI:15562"/>
        <dbReference type="ChEBI" id="CHEBI:16526"/>
        <dbReference type="ChEBI" id="CHEBI:16810"/>
        <dbReference type="ChEBI" id="CHEBI:57783"/>
        <dbReference type="ChEBI" id="CHEBI:58349"/>
        <dbReference type="EC" id="1.1.1.42"/>
    </reaction>
</comment>
<evidence type="ECO:0000313" key="16">
    <source>
        <dbReference type="Proteomes" id="UP000187209"/>
    </source>
</evidence>
<feature type="binding site" evidence="12">
    <location>
        <position position="296"/>
    </location>
    <ligand>
        <name>Mn(2+)</name>
        <dbReference type="ChEBI" id="CHEBI:29035"/>
    </ligand>
</feature>
<keyword evidence="16" id="KW-1185">Reference proteome</keyword>
<feature type="binding site" evidence="11">
    <location>
        <begin position="117"/>
        <end position="123"/>
    </location>
    <ligand>
        <name>D-threo-isocitrate</name>
        <dbReference type="ChEBI" id="CHEBI:15562"/>
    </ligand>
</feature>
<dbReference type="GO" id="GO:0004450">
    <property type="term" value="F:isocitrate dehydrogenase (NADP+) activity"/>
    <property type="evidence" value="ECO:0007669"/>
    <property type="project" value="UniProtKB-EC"/>
</dbReference>
<dbReference type="NCBIfam" id="TIGR00127">
    <property type="entry name" value="nadp_idh_euk"/>
    <property type="match status" value="1"/>
</dbReference>
<feature type="binding site" evidence="11">
    <location>
        <position position="132"/>
    </location>
    <ligand>
        <name>D-threo-isocitrate</name>
        <dbReference type="ChEBI" id="CHEBI:15562"/>
    </ligand>
</feature>
<accession>A0A1R2CSK2</accession>
<dbReference type="EMBL" id="MPUH01000071">
    <property type="protein sequence ID" value="OMJ91950.1"/>
    <property type="molecule type" value="Genomic_DNA"/>
</dbReference>
<comment type="cofactor">
    <cofactor evidence="1">
        <name>Mn(2+)</name>
        <dbReference type="ChEBI" id="CHEBI:29035"/>
    </cofactor>
</comment>
<feature type="binding site" evidence="11">
    <location>
        <position position="155"/>
    </location>
    <ligand>
        <name>D-threo-isocitrate</name>
        <dbReference type="ChEBI" id="CHEBI:15562"/>
    </ligand>
</feature>
<dbReference type="PANTHER" id="PTHR11822">
    <property type="entry name" value="NADP-SPECIFIC ISOCITRATE DEHYDROGENASE"/>
    <property type="match status" value="1"/>
</dbReference>
<keyword evidence="3 9" id="KW-0816">Tricarboxylic acid cycle</keyword>